<keyword evidence="1" id="KW-1133">Transmembrane helix</keyword>
<dbReference type="InterPro" id="IPR012338">
    <property type="entry name" value="Beta-lactam/transpept-like"/>
</dbReference>
<gene>
    <name evidence="3" type="ORF">KR51_00000330</name>
</gene>
<organism evidence="3 4">
    <name type="scientific">Rubidibacter lacunae KORDI 51-2</name>
    <dbReference type="NCBI Taxonomy" id="582515"/>
    <lineage>
        <taxon>Bacteria</taxon>
        <taxon>Bacillati</taxon>
        <taxon>Cyanobacteriota</taxon>
        <taxon>Cyanophyceae</taxon>
        <taxon>Oscillatoriophycideae</taxon>
        <taxon>Chroococcales</taxon>
        <taxon>Aphanothecaceae</taxon>
        <taxon>Rubidibacter</taxon>
    </lineage>
</organism>
<accession>U5DF74</accession>
<feature type="transmembrane region" description="Helical" evidence="1">
    <location>
        <begin position="532"/>
        <end position="553"/>
    </location>
</feature>
<dbReference type="InterPro" id="IPR001466">
    <property type="entry name" value="Beta-lactam-related"/>
</dbReference>
<dbReference type="Gene3D" id="3.40.710.10">
    <property type="entry name" value="DD-peptidase/beta-lactamase superfamily"/>
    <property type="match status" value="1"/>
</dbReference>
<feature type="transmembrane region" description="Helical" evidence="1">
    <location>
        <begin position="601"/>
        <end position="620"/>
    </location>
</feature>
<evidence type="ECO:0000313" key="4">
    <source>
        <dbReference type="Proteomes" id="UP000016960"/>
    </source>
</evidence>
<evidence type="ECO:0000313" key="3">
    <source>
        <dbReference type="EMBL" id="ERN43143.1"/>
    </source>
</evidence>
<dbReference type="Proteomes" id="UP000016960">
    <property type="component" value="Unassembled WGS sequence"/>
</dbReference>
<dbReference type="PANTHER" id="PTHR46825:SF9">
    <property type="entry name" value="BETA-LACTAMASE-RELATED DOMAIN-CONTAINING PROTEIN"/>
    <property type="match status" value="1"/>
</dbReference>
<dbReference type="EMBL" id="ASSJ01000001">
    <property type="protein sequence ID" value="ERN43143.1"/>
    <property type="molecule type" value="Genomic_DNA"/>
</dbReference>
<dbReference type="OrthoDB" id="9797709at2"/>
<keyword evidence="4" id="KW-1185">Reference proteome</keyword>
<comment type="caution">
    <text evidence="3">The sequence shown here is derived from an EMBL/GenBank/DDBJ whole genome shotgun (WGS) entry which is preliminary data.</text>
</comment>
<dbReference type="AlphaFoldDB" id="U5DF74"/>
<dbReference type="RefSeq" id="WP_022603683.1">
    <property type="nucleotide sequence ID" value="NZ_ASSJ01000001.1"/>
</dbReference>
<reference evidence="3 4" key="1">
    <citation type="submission" date="2013-05" db="EMBL/GenBank/DDBJ databases">
        <title>Draft genome sequence of Rubidibacter lacunae KORDI 51-2.</title>
        <authorList>
            <person name="Choi D.H."/>
            <person name="Noh J.H."/>
            <person name="Kwon K.-K."/>
            <person name="Lee J.-H."/>
            <person name="Ryu J.-Y."/>
        </authorList>
    </citation>
    <scope>NUCLEOTIDE SEQUENCE [LARGE SCALE GENOMIC DNA]</scope>
    <source>
        <strain evidence="3 4">KORDI 51-2</strain>
    </source>
</reference>
<evidence type="ECO:0000259" key="2">
    <source>
        <dbReference type="Pfam" id="PF00144"/>
    </source>
</evidence>
<evidence type="ECO:0000256" key="1">
    <source>
        <dbReference type="SAM" id="Phobius"/>
    </source>
</evidence>
<dbReference type="Pfam" id="PF00144">
    <property type="entry name" value="Beta-lactamase"/>
    <property type="match status" value="1"/>
</dbReference>
<protein>
    <submittedName>
        <fullName evidence="3">Beta-lactamase class C and other penicillin binding protein</fullName>
    </submittedName>
</protein>
<proteinExistence type="predicted"/>
<feature type="transmembrane region" description="Helical" evidence="1">
    <location>
        <begin position="502"/>
        <end position="520"/>
    </location>
</feature>
<dbReference type="STRING" id="582515.KR51_00000330"/>
<feature type="domain" description="Beta-lactamase-related" evidence="2">
    <location>
        <begin position="43"/>
        <end position="370"/>
    </location>
</feature>
<feature type="transmembrane region" description="Helical" evidence="1">
    <location>
        <begin position="565"/>
        <end position="589"/>
    </location>
</feature>
<keyword evidence="1" id="KW-0812">Transmembrane</keyword>
<name>U5DF74_9CHRO</name>
<dbReference type="InParanoid" id="U5DF74"/>
<sequence length="626" mass="68437">MRQFWAVQTFVRAILGGLLAWLAIASPAIALSGSISSFDNFADEAVRALMRRHGIPGAAVAIVADGEIVAAEGYGWGDRAQSMKVNAESTLFRVDGVSQVLTAIAALQQVERGALEIESDINTYLDRSALRAPDAISQTTADKPLVLGHLLSHTDGFDPGWSVGTLVRSPDDPISLARFLQERLRPRLLPPDEMFLDSEVGITLAGHLVEIATEQPFAEYVEQQIFLPLGMTHSSFTQPIPDYVRPNLARGYELKGGQFHPRPSASVNSFPATGLVTSATDMARLALALLQEGCFGGACILPADEVAQMQRRQFAPHPQLPGATYGFFERFVNGRRAIAQHGRADGFRSLLLLVPDENIGFFIACNRNADRFIADFTQSFFDRYFPARHGAPPTPTPTTDPRDLAGTYRLSSYSHLTLEKLAVALGRVPEVEAIVNRDGSLIVGDRRWVEIEPLLFRATESETLLTFRRDDRGRVQYLFIGDSVFGTMERLAWYEPTRVRRAIARGCTIAFVAGIVFAGLRHRRRERWARWSAIALSITNLIFAAGATAIVAHSQPWTFAYGLPLSVRFLCGLPALSLICWGVAVGAIASSKLPTFARLGYGSIAGAGAIFLLVLAYWNLLPIGAI</sequence>
<dbReference type="SUPFAM" id="SSF56601">
    <property type="entry name" value="beta-lactamase/transpeptidase-like"/>
    <property type="match status" value="1"/>
</dbReference>
<dbReference type="PANTHER" id="PTHR46825">
    <property type="entry name" value="D-ALANYL-D-ALANINE-CARBOXYPEPTIDASE/ENDOPEPTIDASE AMPH"/>
    <property type="match status" value="1"/>
</dbReference>
<dbReference type="InterPro" id="IPR050491">
    <property type="entry name" value="AmpC-like"/>
</dbReference>
<dbReference type="eggNOG" id="COG1680">
    <property type="taxonomic scope" value="Bacteria"/>
</dbReference>
<keyword evidence="1" id="KW-0472">Membrane</keyword>